<feature type="compositionally biased region" description="Acidic residues" evidence="1">
    <location>
        <begin position="40"/>
        <end position="49"/>
    </location>
</feature>
<keyword evidence="3" id="KW-1185">Reference proteome</keyword>
<feature type="region of interest" description="Disordered" evidence="1">
    <location>
        <begin position="1"/>
        <end position="58"/>
    </location>
</feature>
<comment type="caution">
    <text evidence="2">The sequence shown here is derived from an EMBL/GenBank/DDBJ whole genome shotgun (WGS) entry which is preliminary data.</text>
</comment>
<protein>
    <submittedName>
        <fullName evidence="2">Uncharacterized protein</fullName>
    </submittedName>
</protein>
<dbReference type="Proteomes" id="UP001219525">
    <property type="component" value="Unassembled WGS sequence"/>
</dbReference>
<reference evidence="2" key="1">
    <citation type="submission" date="2023-03" db="EMBL/GenBank/DDBJ databases">
        <title>Massive genome expansion in bonnet fungi (Mycena s.s.) driven by repeated elements and novel gene families across ecological guilds.</title>
        <authorList>
            <consortium name="Lawrence Berkeley National Laboratory"/>
            <person name="Harder C.B."/>
            <person name="Miyauchi S."/>
            <person name="Viragh M."/>
            <person name="Kuo A."/>
            <person name="Thoen E."/>
            <person name="Andreopoulos B."/>
            <person name="Lu D."/>
            <person name="Skrede I."/>
            <person name="Drula E."/>
            <person name="Henrissat B."/>
            <person name="Morin E."/>
            <person name="Kohler A."/>
            <person name="Barry K."/>
            <person name="LaButti K."/>
            <person name="Morin E."/>
            <person name="Salamov A."/>
            <person name="Lipzen A."/>
            <person name="Mereny Z."/>
            <person name="Hegedus B."/>
            <person name="Baldrian P."/>
            <person name="Stursova M."/>
            <person name="Weitz H."/>
            <person name="Taylor A."/>
            <person name="Grigoriev I.V."/>
            <person name="Nagy L.G."/>
            <person name="Martin F."/>
            <person name="Kauserud H."/>
        </authorList>
    </citation>
    <scope>NUCLEOTIDE SEQUENCE</scope>
    <source>
        <strain evidence="2">9144</strain>
    </source>
</reference>
<sequence length="145" mass="16396">MPARTTHTAPAEGTAPGPSKPRRTVISVPTAPPDPVFPEDAMDIDADENDSSRAGGGPLHLDDPWAYTFQPNDRVWIRNHDKWIAGRVFPRSVPKIGSRDSLTYWNILYQDAFGHKLRRYFAPLLGELKPDSARVRQMLREAHWI</sequence>
<evidence type="ECO:0000313" key="3">
    <source>
        <dbReference type="Proteomes" id="UP001219525"/>
    </source>
</evidence>
<evidence type="ECO:0000256" key="1">
    <source>
        <dbReference type="SAM" id="MobiDB-lite"/>
    </source>
</evidence>
<evidence type="ECO:0000313" key="2">
    <source>
        <dbReference type="EMBL" id="KAJ7223271.1"/>
    </source>
</evidence>
<dbReference type="AlphaFoldDB" id="A0AAD6YLS9"/>
<proteinExistence type="predicted"/>
<gene>
    <name evidence="2" type="ORF">GGX14DRAFT_557851</name>
</gene>
<dbReference type="EMBL" id="JARJCW010000006">
    <property type="protein sequence ID" value="KAJ7223271.1"/>
    <property type="molecule type" value="Genomic_DNA"/>
</dbReference>
<accession>A0AAD6YLS9</accession>
<name>A0AAD6YLS9_9AGAR</name>
<organism evidence="2 3">
    <name type="scientific">Mycena pura</name>
    <dbReference type="NCBI Taxonomy" id="153505"/>
    <lineage>
        <taxon>Eukaryota</taxon>
        <taxon>Fungi</taxon>
        <taxon>Dikarya</taxon>
        <taxon>Basidiomycota</taxon>
        <taxon>Agaricomycotina</taxon>
        <taxon>Agaricomycetes</taxon>
        <taxon>Agaricomycetidae</taxon>
        <taxon>Agaricales</taxon>
        <taxon>Marasmiineae</taxon>
        <taxon>Mycenaceae</taxon>
        <taxon>Mycena</taxon>
    </lineage>
</organism>